<sequence length="324" mass="35094">MFLQAGFECLQRGDHCVQALAELFEQVRSGFEAALLFLQSGDLGRQRRPVDLIVVGVLVEPGQGRQTRFKPVLFELDPADAAAKLGEPCFERPRLGFERSDLGGVGPAQHIATAVVEAVAIVLFVPLARGLDLAGARDRPQFTPELFLGGTAGDIEALRQLALEPVVIRRIGLDRQLARQRIAVQVGQFLARTPAYPEIDQAPPELGLVDPGRDFWVIVIGHQQRQAEVAQQSLGGTFPVAFVVAHLQQFAGKGHRLFGQREGLAQGAAHQDMFGRNVAAPGFEAADLGAKLVVFELALTQADAVLGEFVLQARLAFPSLFSQR</sequence>
<proteinExistence type="predicted"/>
<reference evidence="1 2" key="1">
    <citation type="submission" date="2014-02" db="EMBL/GenBank/DDBJ databases">
        <title>Expanding our view of genomic diversity in Candidatus Accumulibacter clades.</title>
        <authorList>
            <person name="Skennerton C.T."/>
            <person name="Barr J.J."/>
            <person name="Slater F.R."/>
            <person name="Bond P.L."/>
            <person name="Tyson G.W."/>
        </authorList>
    </citation>
    <scope>NUCLEOTIDE SEQUENCE [LARGE SCALE GENOMIC DNA]</scope>
    <source>
        <strain evidence="2">BA-91</strain>
    </source>
</reference>
<name>A0A080LS52_9PROT</name>
<gene>
    <name evidence="1" type="ORF">AW09_003747</name>
</gene>
<organism evidence="1 2">
    <name type="scientific">Candidatus Accumulibacter phosphatis</name>
    <dbReference type="NCBI Taxonomy" id="327160"/>
    <lineage>
        <taxon>Bacteria</taxon>
        <taxon>Pseudomonadati</taxon>
        <taxon>Pseudomonadota</taxon>
        <taxon>Betaproteobacteria</taxon>
        <taxon>Candidatus Accumulibacter</taxon>
    </lineage>
</organism>
<dbReference type="EMBL" id="JDVG02000592">
    <property type="protein sequence ID" value="KFB71133.1"/>
    <property type="molecule type" value="Genomic_DNA"/>
</dbReference>
<accession>A0A080LS52</accession>
<evidence type="ECO:0000313" key="2">
    <source>
        <dbReference type="Proteomes" id="UP000020077"/>
    </source>
</evidence>
<dbReference type="AlphaFoldDB" id="A0A080LS52"/>
<comment type="caution">
    <text evidence="1">The sequence shown here is derived from an EMBL/GenBank/DDBJ whole genome shotgun (WGS) entry which is preliminary data.</text>
</comment>
<evidence type="ECO:0000313" key="1">
    <source>
        <dbReference type="EMBL" id="KFB71133.1"/>
    </source>
</evidence>
<dbReference type="Proteomes" id="UP000020077">
    <property type="component" value="Unassembled WGS sequence"/>
</dbReference>
<protein>
    <submittedName>
        <fullName evidence="1">Uncharacterized protein</fullName>
    </submittedName>
</protein>